<dbReference type="PANTHER" id="PTHR28626">
    <property type="entry name" value="SRR1-LIKE PROTEIN"/>
    <property type="match status" value="1"/>
</dbReference>
<dbReference type="GO" id="GO:0004523">
    <property type="term" value="F:RNA-DNA hybrid ribonuclease activity"/>
    <property type="evidence" value="ECO:0007669"/>
    <property type="project" value="InterPro"/>
</dbReference>
<dbReference type="SUPFAM" id="SSF53098">
    <property type="entry name" value="Ribonuclease H-like"/>
    <property type="match status" value="1"/>
</dbReference>
<evidence type="ECO:0000259" key="2">
    <source>
        <dbReference type="Pfam" id="PF13456"/>
    </source>
</evidence>
<accession>A0AAN8Z7T3</accession>
<feature type="domain" description="RNase H type-1" evidence="2">
    <location>
        <begin position="348"/>
        <end position="464"/>
    </location>
</feature>
<dbReference type="Pfam" id="PF13456">
    <property type="entry name" value="RVT_3"/>
    <property type="match status" value="1"/>
</dbReference>
<dbReference type="InterPro" id="IPR012337">
    <property type="entry name" value="RNaseH-like_sf"/>
</dbReference>
<dbReference type="EMBL" id="JBAMMX010000012">
    <property type="protein sequence ID" value="KAK6929849.1"/>
    <property type="molecule type" value="Genomic_DNA"/>
</dbReference>
<name>A0AAN8Z7T3_9MAGN</name>
<dbReference type="InterPro" id="IPR044730">
    <property type="entry name" value="RNase_H-like_dom_plant"/>
</dbReference>
<dbReference type="InterPro" id="IPR012942">
    <property type="entry name" value="SRR1-like"/>
</dbReference>
<dbReference type="Proteomes" id="UP001370490">
    <property type="component" value="Unassembled WGS sequence"/>
</dbReference>
<dbReference type="Pfam" id="PF07985">
    <property type="entry name" value="SRR1"/>
    <property type="match status" value="1"/>
</dbReference>
<dbReference type="InterPro" id="IPR040044">
    <property type="entry name" value="SRR1L"/>
</dbReference>
<keyword evidence="4" id="KW-1185">Reference proteome</keyword>
<dbReference type="Gene3D" id="3.30.420.10">
    <property type="entry name" value="Ribonuclease H-like superfamily/Ribonuclease H"/>
    <property type="match status" value="1"/>
</dbReference>
<evidence type="ECO:0000313" key="4">
    <source>
        <dbReference type="Proteomes" id="UP001370490"/>
    </source>
</evidence>
<gene>
    <name evidence="3" type="ORF">RJ641_003943</name>
</gene>
<dbReference type="GO" id="GO:0005634">
    <property type="term" value="C:nucleus"/>
    <property type="evidence" value="ECO:0007669"/>
    <property type="project" value="TreeGrafter"/>
</dbReference>
<dbReference type="AlphaFoldDB" id="A0AAN8Z7T3"/>
<dbReference type="GO" id="GO:0003676">
    <property type="term" value="F:nucleic acid binding"/>
    <property type="evidence" value="ECO:0007669"/>
    <property type="project" value="InterPro"/>
</dbReference>
<dbReference type="PANTHER" id="PTHR28626:SF4">
    <property type="entry name" value="PROTEIN SENSITIVITY TO RED LIGHT REDUCED 1-LIKE"/>
    <property type="match status" value="1"/>
</dbReference>
<protein>
    <submittedName>
        <fullName evidence="3">SRR1-like domain</fullName>
    </submittedName>
</protein>
<reference evidence="3 4" key="1">
    <citation type="submission" date="2023-12" db="EMBL/GenBank/DDBJ databases">
        <title>A high-quality genome assembly for Dillenia turbinata (Dilleniales).</title>
        <authorList>
            <person name="Chanderbali A."/>
        </authorList>
    </citation>
    <scope>NUCLEOTIDE SEQUENCE [LARGE SCALE GENOMIC DNA]</scope>
    <source>
        <strain evidence="3">LSX21</strain>
        <tissue evidence="3">Leaf</tissue>
    </source>
</reference>
<proteinExistence type="predicted"/>
<feature type="domain" description="SRR1-like" evidence="1">
    <location>
        <begin position="93"/>
        <end position="233"/>
    </location>
</feature>
<dbReference type="CDD" id="cd06222">
    <property type="entry name" value="RNase_H_like"/>
    <property type="match status" value="1"/>
</dbReference>
<dbReference type="InterPro" id="IPR002156">
    <property type="entry name" value="RNaseH_domain"/>
</dbReference>
<organism evidence="3 4">
    <name type="scientific">Dillenia turbinata</name>
    <dbReference type="NCBI Taxonomy" id="194707"/>
    <lineage>
        <taxon>Eukaryota</taxon>
        <taxon>Viridiplantae</taxon>
        <taxon>Streptophyta</taxon>
        <taxon>Embryophyta</taxon>
        <taxon>Tracheophyta</taxon>
        <taxon>Spermatophyta</taxon>
        <taxon>Magnoliopsida</taxon>
        <taxon>eudicotyledons</taxon>
        <taxon>Gunneridae</taxon>
        <taxon>Pentapetalae</taxon>
        <taxon>Dilleniales</taxon>
        <taxon>Dilleniaceae</taxon>
        <taxon>Dillenia</taxon>
    </lineage>
</organism>
<sequence>MESNTPFSQWKPSDFPPSKVRYFNPSVDFVAIMATEGEKTQNSKIRDISTLDEIRRVKKEIEITIRDMKETVYYTDIKDLLRNNSKFRCEIERVLGSHEHMNMVIYALGSLQFNCRSHYQLALALLLKQDFSDWIGEIEVYDPVFSPVDCGVFQEFRCNVLPVNEYGRRKVTRPTLFFLPHAYPCLRASLLEANWCPSQINQMVLLMDSFEAAREYKVQVPRGKTMYEVLREALSEYTREFEIETPWFMLHENSFQFFNVEPELDMDSLLPDYLTKEMRLEECRSFQQAKPRNYRFLSKKCEKTFAMVFRADYIDPWYEISSENRIPRRILCSWHPPSRGWIKLNFGGIGHDRDGSAGFGGVIRDEHKHRLVTYMGNLHEADTIVANVEAVRQGLRCLRYISPVERLVIEGDDLRVIRWICEGVEPPQRIIEALDEIFDMLEDNRVVIYHVYEEANTLAAKLAMEGSRMRNLRVWVSPTKNST</sequence>
<dbReference type="InterPro" id="IPR036397">
    <property type="entry name" value="RNaseH_sf"/>
</dbReference>
<comment type="caution">
    <text evidence="3">The sequence shown here is derived from an EMBL/GenBank/DDBJ whole genome shotgun (WGS) entry which is preliminary data.</text>
</comment>
<dbReference type="GO" id="GO:0005737">
    <property type="term" value="C:cytoplasm"/>
    <property type="evidence" value="ECO:0007669"/>
    <property type="project" value="TreeGrafter"/>
</dbReference>
<evidence type="ECO:0000259" key="1">
    <source>
        <dbReference type="Pfam" id="PF07985"/>
    </source>
</evidence>
<evidence type="ECO:0000313" key="3">
    <source>
        <dbReference type="EMBL" id="KAK6929849.1"/>
    </source>
</evidence>